<reference evidence="2" key="1">
    <citation type="journal article" date="2020" name="J Insects Food Feed">
        <title>The yellow mealworm (Tenebrio molitor) genome: a resource for the emerging insects as food and feed industry.</title>
        <authorList>
            <person name="Eriksson T."/>
            <person name="Andere A."/>
            <person name="Kelstrup H."/>
            <person name="Emery V."/>
            <person name="Picard C."/>
        </authorList>
    </citation>
    <scope>NUCLEOTIDE SEQUENCE</scope>
    <source>
        <strain evidence="2">Stoneville</strain>
        <tissue evidence="2">Whole head</tissue>
    </source>
</reference>
<keyword evidence="1" id="KW-0812">Transmembrane</keyword>
<dbReference type="EMBL" id="JABDTM020028737">
    <property type="protein sequence ID" value="KAH0808466.1"/>
    <property type="molecule type" value="Genomic_DNA"/>
</dbReference>
<protein>
    <submittedName>
        <fullName evidence="2">Uncharacterized protein</fullName>
    </submittedName>
</protein>
<feature type="transmembrane region" description="Helical" evidence="1">
    <location>
        <begin position="21"/>
        <end position="45"/>
    </location>
</feature>
<dbReference type="AlphaFoldDB" id="A0A8J6H5U7"/>
<keyword evidence="3" id="KW-1185">Reference proteome</keyword>
<evidence type="ECO:0000313" key="3">
    <source>
        <dbReference type="Proteomes" id="UP000719412"/>
    </source>
</evidence>
<dbReference type="Proteomes" id="UP000719412">
    <property type="component" value="Unassembled WGS sequence"/>
</dbReference>
<keyword evidence="1" id="KW-1133">Transmembrane helix</keyword>
<organism evidence="2 3">
    <name type="scientific">Tenebrio molitor</name>
    <name type="common">Yellow mealworm beetle</name>
    <dbReference type="NCBI Taxonomy" id="7067"/>
    <lineage>
        <taxon>Eukaryota</taxon>
        <taxon>Metazoa</taxon>
        <taxon>Ecdysozoa</taxon>
        <taxon>Arthropoda</taxon>
        <taxon>Hexapoda</taxon>
        <taxon>Insecta</taxon>
        <taxon>Pterygota</taxon>
        <taxon>Neoptera</taxon>
        <taxon>Endopterygota</taxon>
        <taxon>Coleoptera</taxon>
        <taxon>Polyphaga</taxon>
        <taxon>Cucujiformia</taxon>
        <taxon>Tenebrionidae</taxon>
        <taxon>Tenebrio</taxon>
    </lineage>
</organism>
<comment type="caution">
    <text evidence="2">The sequence shown here is derived from an EMBL/GenBank/DDBJ whole genome shotgun (WGS) entry which is preliminary data.</text>
</comment>
<keyword evidence="1" id="KW-0472">Membrane</keyword>
<name>A0A8J6H5U7_TENMO</name>
<gene>
    <name evidence="2" type="ORF">GEV33_014324</name>
</gene>
<sequence length="274" mass="30830">MNINNLADDSRRYQRQMSADFLIIADRTFVPLCVSFVFTNTIVLLCKSSRRLIGSGEMVQSFEYCRADSISNGVRHADPSDYVKMQQNATAHRKCDNTTVTVHTTCPVRLQRVWSTQAIMGGVVADGVLNDNDSNHVRVWCKYTRADRQTILPVHDKRVQCARHCSPAAAAGTAALIRRSCDPVNINHGVEESYVKFSWSKQNRTGVSAQVCLKVSEKFFPRKVSTYGRNYTRPAPCSNYVRKKMGALEIKLLEIFTRQSSQQHCHGAIPTDLP</sequence>
<evidence type="ECO:0000313" key="2">
    <source>
        <dbReference type="EMBL" id="KAH0808466.1"/>
    </source>
</evidence>
<accession>A0A8J6H5U7</accession>
<proteinExistence type="predicted"/>
<evidence type="ECO:0000256" key="1">
    <source>
        <dbReference type="SAM" id="Phobius"/>
    </source>
</evidence>
<reference evidence="2" key="2">
    <citation type="submission" date="2021-08" db="EMBL/GenBank/DDBJ databases">
        <authorList>
            <person name="Eriksson T."/>
        </authorList>
    </citation>
    <scope>NUCLEOTIDE SEQUENCE</scope>
    <source>
        <strain evidence="2">Stoneville</strain>
        <tissue evidence="2">Whole head</tissue>
    </source>
</reference>